<keyword evidence="4" id="KW-1185">Reference proteome</keyword>
<evidence type="ECO:0000313" key="3">
    <source>
        <dbReference type="EMBL" id="RFS19642.1"/>
    </source>
</evidence>
<dbReference type="Gene3D" id="3.40.50.150">
    <property type="entry name" value="Vaccinia Virus protein VP39"/>
    <property type="match status" value="1"/>
</dbReference>
<dbReference type="OrthoDB" id="652025at2"/>
<protein>
    <recommendedName>
        <fullName evidence="5">Leucine carboxyl methyltransferase</fullName>
    </recommendedName>
</protein>
<organism evidence="3 4">
    <name type="scientific">Chitinophaga silvatica</name>
    <dbReference type="NCBI Taxonomy" id="2282649"/>
    <lineage>
        <taxon>Bacteria</taxon>
        <taxon>Pseudomonadati</taxon>
        <taxon>Bacteroidota</taxon>
        <taxon>Chitinophagia</taxon>
        <taxon>Chitinophagales</taxon>
        <taxon>Chitinophagaceae</taxon>
        <taxon>Chitinophaga</taxon>
    </lineage>
</organism>
<dbReference type="RefSeq" id="WP_116977829.1">
    <property type="nucleotide sequence ID" value="NZ_QPMM01000012.1"/>
</dbReference>
<evidence type="ECO:0000313" key="4">
    <source>
        <dbReference type="Proteomes" id="UP000260644"/>
    </source>
</evidence>
<dbReference type="GO" id="GO:0008168">
    <property type="term" value="F:methyltransferase activity"/>
    <property type="evidence" value="ECO:0007669"/>
    <property type="project" value="UniProtKB-KW"/>
</dbReference>
<name>A0A3E1Y4U0_9BACT</name>
<dbReference type="InterPro" id="IPR029063">
    <property type="entry name" value="SAM-dependent_MTases_sf"/>
</dbReference>
<dbReference type="Proteomes" id="UP000260644">
    <property type="component" value="Unassembled WGS sequence"/>
</dbReference>
<dbReference type="AlphaFoldDB" id="A0A3E1Y4U0"/>
<accession>A0A3E1Y4U0</accession>
<dbReference type="Pfam" id="PF04072">
    <property type="entry name" value="LCM"/>
    <property type="match status" value="1"/>
</dbReference>
<dbReference type="GO" id="GO:0032259">
    <property type="term" value="P:methylation"/>
    <property type="evidence" value="ECO:0007669"/>
    <property type="project" value="UniProtKB-KW"/>
</dbReference>
<evidence type="ECO:0000256" key="1">
    <source>
        <dbReference type="ARBA" id="ARBA00022603"/>
    </source>
</evidence>
<dbReference type="SUPFAM" id="SSF53335">
    <property type="entry name" value="S-adenosyl-L-methionine-dependent methyltransferases"/>
    <property type="match status" value="1"/>
</dbReference>
<comment type="caution">
    <text evidence="3">The sequence shown here is derived from an EMBL/GenBank/DDBJ whole genome shotgun (WGS) entry which is preliminary data.</text>
</comment>
<evidence type="ECO:0008006" key="5">
    <source>
        <dbReference type="Google" id="ProtNLM"/>
    </source>
</evidence>
<sequence>MIPKLKVRATSRLVLEAALPLYNTALQQQYIDAIDFSETSRLLYELKLHYPPFIEIIKLRKLGIRHLLNEALSLHPIQQIVILGSGLDPLSLYLLENYPQLRNIIEVDNGYIAEKRAIYDTILPEQNLIHFAPCDITDTSLLWSSLINNGYDPTSPVIIVFEGIIHYISSEAFSKVMQLFQSPRHMNLVMLDYTLSVEEVPKAQQAIHEGVLNMLASNLPEPLKVFSRHQMNAILKSLHATSINRASIHLLEKLYSQSTHFPVDGEGGLELISFYL</sequence>
<keyword evidence="1" id="KW-0489">Methyltransferase</keyword>
<gene>
    <name evidence="3" type="ORF">DVR12_21295</name>
</gene>
<evidence type="ECO:0000256" key="2">
    <source>
        <dbReference type="ARBA" id="ARBA00022679"/>
    </source>
</evidence>
<proteinExistence type="predicted"/>
<keyword evidence="2" id="KW-0808">Transferase</keyword>
<dbReference type="InterPro" id="IPR007213">
    <property type="entry name" value="Ppm1/Ppm2/Tcmp"/>
</dbReference>
<dbReference type="EMBL" id="QPMM01000012">
    <property type="protein sequence ID" value="RFS19642.1"/>
    <property type="molecule type" value="Genomic_DNA"/>
</dbReference>
<reference evidence="3 4" key="1">
    <citation type="submission" date="2018-07" db="EMBL/GenBank/DDBJ databases">
        <title>Chitinophaga K2CV101002-2 sp. nov., isolated from a monsoon evergreen broad-leaved forest soil.</title>
        <authorList>
            <person name="Lv Y."/>
        </authorList>
    </citation>
    <scope>NUCLEOTIDE SEQUENCE [LARGE SCALE GENOMIC DNA]</scope>
    <source>
        <strain evidence="3 4">GDMCC 1.1288</strain>
    </source>
</reference>